<accession>A0A0Q0ATI0</accession>
<feature type="domain" description="Dermonecrotic toxin N-terminal" evidence="1">
    <location>
        <begin position="718"/>
        <end position="925"/>
    </location>
</feature>
<dbReference type="CDD" id="cd14729">
    <property type="entry name" value="RtxA-like"/>
    <property type="match status" value="2"/>
</dbReference>
<dbReference type="Pfam" id="PF20178">
    <property type="entry name" value="ToxA_N"/>
    <property type="match status" value="2"/>
</dbReference>
<dbReference type="Proteomes" id="UP000050562">
    <property type="component" value="Unassembled WGS sequence"/>
</dbReference>
<dbReference type="Gene3D" id="3.40.50.11550">
    <property type="match status" value="2"/>
</dbReference>
<evidence type="ECO:0000259" key="1">
    <source>
        <dbReference type="Pfam" id="PF20178"/>
    </source>
</evidence>
<feature type="domain" description="Dermonecrotic toxin N-terminal" evidence="1">
    <location>
        <begin position="358"/>
        <end position="593"/>
    </location>
</feature>
<protein>
    <submittedName>
        <fullName evidence="2">Type III effector HopAC1</fullName>
    </submittedName>
</protein>
<sequence length="2054" mass="228658">MKAMNHGFTALNQPAHLALVRTGKTMQTPTPVSPKPADTFIEATTALKRLNQLGSRLGEALKLLPTPDDTLLDTTADEASIARLLSQLDDYWHAALAPGDSRHDQFLSAMQQALRDEFCVKLHEGELSAVHAGCLPVSALSSTETRAPDAFSLHIQLDDEIQAEVSGAVVLSQAQGPTLLVLPGLGIKAFVSQEQLREALTQWLNSPVLKGALIQSLEQTHQDRSALIDSDPDLYAEPFLAIDVQLHAIATEPLAHALKRLQEKQRADVRYACTRSGIDDREVRRSLIQQAIDQKGLFGPQAMLELREMALRESRYQRSLPDWIKLASPRDMSAYIERLEHYEQARAATLSALGTAASAKQFARAHLQARLADDLGYGLDPALISVSTQRTLPVTGETYTVTRSWVELALYGLHPGDRLQTSAFLNRTALSHDGMPLASDYQHLDAAYIARIVEELDLRVRFGTHQKAAYQHPHNQSLMRTLTRTQINALACAAKMQGHIRPEDFAIIEAISHSKPDPALSTCHIRLNAKNAMSKLLVFRKQNAQGELERLVMFIQDAPDQQFFRAFDNEIQLAQELVSWTASDEHRDYLLQQTDVSARPELETQLAALRLKPHPDEDFVQLIALPDYDAGLEFFANGHIEVALSEQDLHTPRWYVNASLDKRQELVALEDAATGAQRNYEAKPHTRVQPFEQYVHQQASQQINTLLGVPEGTVDPDLIVITSERETVTYTQLLRNGYDDSVNPLLATADTVATFKGPEEVDLSVLSPASVAGSVRGNWVADRYIAEVRRTLLNPQDEGYDYRRKASALTTQLQMKAAALRSYLKGHIDGVQYAWLKSSLDRAHSSDAATREQYPLYPLQLHVDKPFIASNLKVVDQLVFPDSLLTHTETVQGCVAVLSTQTRQTALLYTPQAPDGIEFRLFSSFMSSLDTPGMIDYYKDRCRFNARRLLSFFLRDMQQGGANNAPFLPKAFISDFADTCFNQTVERRLLDTEQTTTGRNDMLSKMAWVSVELIATALTLPFPPASFAVGSLLSLHDSVRAVQALTDGDHETAGAHVISALLNSLGAAGDLHSGLKGFGGIVHQLEYSTPIKSARPVSPANSMDSVTSALRPLSRQSSLPRYEDLFPVDLQERTVWVGKKNANGHAPLYQQIDTSSSQVGTTGQFVGRRSGETWLPLSSPLDAKPDLAIDRPLHNVARIKDGHAKGVCLVDGQYCIGMFGKTYVVQFDAGLRCWQIIDPDNPFAFFGKQPVRLDSRGQWQKIDRHQLRGGGLDDQATWRPLQEEGIESGNAVVRSSDYEMPVAMRPGIYTIMHRNIPDPSNMGLELYFESYFASMRQTLGALQDKLYHDAKTFFTKPVLPARPTVPTLPPRADVDTLVENIFNHSNGLVISEAAQSVASKRLLILNMPLLAERKVEVLYIQHLFTDKHLEKLATYRQLAARSRSGSHELKRHLKYLNNGALNNHASEYDYYHLIKEAHKHGIEVRPFSACASYPLIENPVAAAADDLSAAQKMSNYFGHTLISEDLARQPSRRWVALLDQKLATTHDSIPGITELQGAISVHVQDVPAGRTTHVRKNSFPPAAESSTDFTVEFSNPLVPASVPPLQPGTQLDAVLMNRMVDRESIESAERWAGDYVFRWDADKGWLRGDPEGRPGSATAIQQSLADATYDAPAEHRDVLHKLANFEYRGLDERYFLLDPELTDAREDFFRLRKQLLRDSEAVHTTELPVRPLLPQVPADISPADFLERLYRHTSGVVVGESHASVASKKLIIDNLPTLAEQNVKTLYLEHLLSDLHQADLDDFLDTGQMSKRLLHDLQALDKGHQTDPKGIYTFEKLVIKAQQQGIEIRAIDCLASYHLKGLANETSTTRQQMMNFFASRTVRRHQDVMGFHKWIALVGNSHSNTFMDAVPGLAELEGGIGLRVKDVLPGASRGIVRDPGEALPLDLGKAKVHIQGDYRVEIEVPRSRPVTRPRSIEKRLAKPGMFLIEQNADGLQIIVHRSRDSQIYRTPVNTDAQGKLSVDRPSWVPVHLKAFDDMNALTVALRDMNLSRVE</sequence>
<name>A0A0Q0ATI0_9PSED</name>
<dbReference type="EMBL" id="LJRC01000125">
    <property type="protein sequence ID" value="KPY37126.1"/>
    <property type="molecule type" value="Genomic_DNA"/>
</dbReference>
<gene>
    <name evidence="2" type="ORF">ALO52_00288</name>
</gene>
<dbReference type="PATRIC" id="fig|251707.3.peg.382"/>
<evidence type="ECO:0000313" key="3">
    <source>
        <dbReference type="Proteomes" id="UP000050562"/>
    </source>
</evidence>
<organism evidence="2 3">
    <name type="scientific">Pseudomonas syringae pv. primulae</name>
    <dbReference type="NCBI Taxonomy" id="251707"/>
    <lineage>
        <taxon>Bacteria</taxon>
        <taxon>Pseudomonadati</taxon>
        <taxon>Pseudomonadota</taxon>
        <taxon>Gammaproteobacteria</taxon>
        <taxon>Pseudomonadales</taxon>
        <taxon>Pseudomonadaceae</taxon>
        <taxon>Pseudomonas</taxon>
    </lineage>
</organism>
<comment type="caution">
    <text evidence="2">The sequence shown here is derived from an EMBL/GenBank/DDBJ whole genome shotgun (WGS) entry which is preliminary data.</text>
</comment>
<evidence type="ECO:0000313" key="2">
    <source>
        <dbReference type="EMBL" id="KPY37126.1"/>
    </source>
</evidence>
<dbReference type="InterPro" id="IPR046673">
    <property type="entry name" value="ToxA_N"/>
</dbReference>
<dbReference type="SUPFAM" id="SSF159501">
    <property type="entry name" value="EreA/ChaN-like"/>
    <property type="match status" value="2"/>
</dbReference>
<proteinExistence type="predicted"/>
<reference evidence="2 3" key="1">
    <citation type="submission" date="2015-09" db="EMBL/GenBank/DDBJ databases">
        <title>Genome announcement of multiple Pseudomonas syringae strains.</title>
        <authorList>
            <person name="Thakur S."/>
            <person name="Wang P.W."/>
            <person name="Gong Y."/>
            <person name="Weir B.S."/>
            <person name="Guttman D.S."/>
        </authorList>
    </citation>
    <scope>NUCLEOTIDE SEQUENCE [LARGE SCALE GENOMIC DNA]</scope>
    <source>
        <strain evidence="2 3">ICMP3956</strain>
    </source>
</reference>